<evidence type="ECO:0000313" key="2">
    <source>
        <dbReference type="Proteomes" id="UP001178461"/>
    </source>
</evidence>
<sequence>MESQSTYLEMNSFCAGHLFIFARGIPEDLTSMGEMCSLTAPPPQHTLKCFRGCHIMCCSCFHLLLTSLLTTSSPTYRYAHTPQVQIPATEDRTMHLIKRSRKMYELDFSEGQGDFLQTCCEEKPLASAVIGGLAPDSAEHQKISLAALPTPVQSNISR</sequence>
<accession>A0AA35PHK0</accession>
<organism evidence="1 2">
    <name type="scientific">Podarcis lilfordi</name>
    <name type="common">Lilford's wall lizard</name>
    <dbReference type="NCBI Taxonomy" id="74358"/>
    <lineage>
        <taxon>Eukaryota</taxon>
        <taxon>Metazoa</taxon>
        <taxon>Chordata</taxon>
        <taxon>Craniata</taxon>
        <taxon>Vertebrata</taxon>
        <taxon>Euteleostomi</taxon>
        <taxon>Lepidosauria</taxon>
        <taxon>Squamata</taxon>
        <taxon>Bifurcata</taxon>
        <taxon>Unidentata</taxon>
        <taxon>Episquamata</taxon>
        <taxon>Laterata</taxon>
        <taxon>Lacertibaenia</taxon>
        <taxon>Lacertidae</taxon>
        <taxon>Podarcis</taxon>
    </lineage>
</organism>
<dbReference type="AlphaFoldDB" id="A0AA35PHK0"/>
<proteinExistence type="predicted"/>
<reference evidence="1" key="1">
    <citation type="submission" date="2022-12" db="EMBL/GenBank/DDBJ databases">
        <authorList>
            <person name="Alioto T."/>
            <person name="Alioto T."/>
            <person name="Gomez Garrido J."/>
        </authorList>
    </citation>
    <scope>NUCLEOTIDE SEQUENCE</scope>
</reference>
<name>A0AA35PHK0_9SAUR</name>
<evidence type="ECO:0000313" key="1">
    <source>
        <dbReference type="EMBL" id="CAI5788439.1"/>
    </source>
</evidence>
<dbReference type="Proteomes" id="UP001178461">
    <property type="component" value="Chromosome 12"/>
</dbReference>
<gene>
    <name evidence="1" type="ORF">PODLI_1B039826</name>
</gene>
<keyword evidence="2" id="KW-1185">Reference proteome</keyword>
<protein>
    <submittedName>
        <fullName evidence="1">Uncharacterized protein</fullName>
    </submittedName>
</protein>
<dbReference type="EMBL" id="OX395137">
    <property type="protein sequence ID" value="CAI5788439.1"/>
    <property type="molecule type" value="Genomic_DNA"/>
</dbReference>